<comment type="caution">
    <text evidence="2">The sequence shown here is derived from an EMBL/GenBank/DDBJ whole genome shotgun (WGS) entry which is preliminary data.</text>
</comment>
<dbReference type="EMBL" id="CAIIXF020000008">
    <property type="protein sequence ID" value="CAH1791557.1"/>
    <property type="molecule type" value="Genomic_DNA"/>
</dbReference>
<evidence type="ECO:0000256" key="1">
    <source>
        <dbReference type="SAM" id="MobiDB-lite"/>
    </source>
</evidence>
<evidence type="ECO:0000313" key="2">
    <source>
        <dbReference type="EMBL" id="CAH1791557.1"/>
    </source>
</evidence>
<feature type="region of interest" description="Disordered" evidence="1">
    <location>
        <begin position="79"/>
        <end position="101"/>
    </location>
</feature>
<reference evidence="2" key="1">
    <citation type="submission" date="2022-03" db="EMBL/GenBank/DDBJ databases">
        <authorList>
            <person name="Martin C."/>
        </authorList>
    </citation>
    <scope>NUCLEOTIDE SEQUENCE</scope>
</reference>
<dbReference type="PANTHER" id="PTHR33887:SF5">
    <property type="entry name" value="PB1 DOMAIN-CONTAINING PROTEIN"/>
    <property type="match status" value="1"/>
</dbReference>
<dbReference type="Pfam" id="PF15874">
    <property type="entry name" value="Il2rg"/>
    <property type="match status" value="1"/>
</dbReference>
<name>A0A8J1XX26_OWEFU</name>
<dbReference type="InterPro" id="IPR039471">
    <property type="entry name" value="CXorf65-like"/>
</dbReference>
<feature type="compositionally biased region" description="Polar residues" evidence="1">
    <location>
        <begin position="92"/>
        <end position="101"/>
    </location>
</feature>
<evidence type="ECO:0000313" key="3">
    <source>
        <dbReference type="Proteomes" id="UP000749559"/>
    </source>
</evidence>
<proteinExistence type="predicted"/>
<protein>
    <submittedName>
        <fullName evidence="2">Uncharacterized protein</fullName>
    </submittedName>
</protein>
<feature type="compositionally biased region" description="Basic residues" evidence="1">
    <location>
        <begin position="145"/>
        <end position="155"/>
    </location>
</feature>
<accession>A0A8J1XX26</accession>
<feature type="region of interest" description="Disordered" evidence="1">
    <location>
        <begin position="121"/>
        <end position="155"/>
    </location>
</feature>
<dbReference type="PANTHER" id="PTHR33887">
    <property type="entry name" value="PB1 DOMAIN-CONTAINING PROTEIN"/>
    <property type="match status" value="1"/>
</dbReference>
<gene>
    <name evidence="2" type="ORF">OFUS_LOCUS16630</name>
</gene>
<organism evidence="2 3">
    <name type="scientific">Owenia fusiformis</name>
    <name type="common">Polychaete worm</name>
    <dbReference type="NCBI Taxonomy" id="6347"/>
    <lineage>
        <taxon>Eukaryota</taxon>
        <taxon>Metazoa</taxon>
        <taxon>Spiralia</taxon>
        <taxon>Lophotrochozoa</taxon>
        <taxon>Annelida</taxon>
        <taxon>Polychaeta</taxon>
        <taxon>Sedentaria</taxon>
        <taxon>Canalipalpata</taxon>
        <taxon>Sabellida</taxon>
        <taxon>Oweniida</taxon>
        <taxon>Oweniidae</taxon>
        <taxon>Owenia</taxon>
    </lineage>
</organism>
<sequence length="155" mass="17550">MFITVKYGDNKDLICNPSCAVVNLLNNIKRRCGLGNSNVVLDLSDETGLVKDLDIHRRDYASKHLFSHKTYILVQKTTIPVDPSENPDAQEGNLSPQPPQYNFTPLLEDWQNLFPEYKLHIPEATKKRKARTASKSPSPAGKMTSKSKRKSKIRK</sequence>
<dbReference type="AlphaFoldDB" id="A0A8J1XX26"/>
<dbReference type="Proteomes" id="UP000749559">
    <property type="component" value="Unassembled WGS sequence"/>
</dbReference>
<dbReference type="OrthoDB" id="2109241at2759"/>
<keyword evidence="3" id="KW-1185">Reference proteome</keyword>